<protein>
    <recommendedName>
        <fullName evidence="4">BTB domain-containing protein</fullName>
    </recommendedName>
</protein>
<sequence>MAAQKAGATFPNFADGDVSVVLSSARQYQLHSNILKNGSATFRELLSEESAAKLTRAAINKKKVVRWRLELTKQNYNDENSYYLKKVKVHEDGVAVDARNFGLSLENGRAINPRYAAYEAVLRALYFEPLNIGDPNVDALTNLLEVAMEVTATAEYLQCIDIVTKPIEATLLGTGQDLQRSIYNNPVSWIDFAHRLRSRALFREALIHATGQYFTDMSQEAVKELPVAVAELLNKRANRLKQAVKDSMVKALTYYPTYMQREETLGRADKDSTGQASYAKQVYEWQAITILRQWLAAQIALDETHQAKDIGKSVVDVLLQGGDAYMDKPSLGMFHRYFPMTGKGKNVLEHKLNQMKEDIKPFFAALVQNHSQLSNAEKSLDYFTCFGVGPGEYPWEEQEVVEGSEEEETGNEMEESD</sequence>
<gene>
    <name evidence="2" type="ORF">LTR62_003832</name>
</gene>
<dbReference type="AlphaFoldDB" id="A0AAN7TED9"/>
<accession>A0AAN7TED9</accession>
<name>A0AAN7TED9_9PEZI</name>
<comment type="caution">
    <text evidence="2">The sequence shown here is derived from an EMBL/GenBank/DDBJ whole genome shotgun (WGS) entry which is preliminary data.</text>
</comment>
<evidence type="ECO:0000313" key="2">
    <source>
        <dbReference type="EMBL" id="KAK5112734.1"/>
    </source>
</evidence>
<reference evidence="2" key="1">
    <citation type="submission" date="2023-08" db="EMBL/GenBank/DDBJ databases">
        <title>Black Yeasts Isolated from many extreme environments.</title>
        <authorList>
            <person name="Coleine C."/>
            <person name="Stajich J.E."/>
            <person name="Selbmann L."/>
        </authorList>
    </citation>
    <scope>NUCLEOTIDE SEQUENCE</scope>
    <source>
        <strain evidence="2">CCFEE 5401</strain>
    </source>
</reference>
<dbReference type="PANTHER" id="PTHR38119:SF2">
    <property type="entry name" value="TRANSCRIPTION FACTOR DOMAIN-CONTAINING PROTEIN"/>
    <property type="match status" value="1"/>
</dbReference>
<evidence type="ECO:0000313" key="3">
    <source>
        <dbReference type="Proteomes" id="UP001310890"/>
    </source>
</evidence>
<organism evidence="2 3">
    <name type="scientific">Meristemomyces frigidus</name>
    <dbReference type="NCBI Taxonomy" id="1508187"/>
    <lineage>
        <taxon>Eukaryota</taxon>
        <taxon>Fungi</taxon>
        <taxon>Dikarya</taxon>
        <taxon>Ascomycota</taxon>
        <taxon>Pezizomycotina</taxon>
        <taxon>Dothideomycetes</taxon>
        <taxon>Dothideomycetidae</taxon>
        <taxon>Mycosphaerellales</taxon>
        <taxon>Teratosphaeriaceae</taxon>
        <taxon>Meristemomyces</taxon>
    </lineage>
</organism>
<evidence type="ECO:0008006" key="4">
    <source>
        <dbReference type="Google" id="ProtNLM"/>
    </source>
</evidence>
<dbReference type="Proteomes" id="UP001310890">
    <property type="component" value="Unassembled WGS sequence"/>
</dbReference>
<dbReference type="PANTHER" id="PTHR38119">
    <property type="entry name" value="BTB DOMAIN-CONTAINING PROTEIN-RELATED"/>
    <property type="match status" value="1"/>
</dbReference>
<dbReference type="EMBL" id="JAVRRL010000028">
    <property type="protein sequence ID" value="KAK5112734.1"/>
    <property type="molecule type" value="Genomic_DNA"/>
</dbReference>
<evidence type="ECO:0000256" key="1">
    <source>
        <dbReference type="SAM" id="MobiDB-lite"/>
    </source>
</evidence>
<proteinExistence type="predicted"/>
<feature type="region of interest" description="Disordered" evidence="1">
    <location>
        <begin position="397"/>
        <end position="417"/>
    </location>
</feature>